<comment type="caution">
    <text evidence="2">The sequence shown here is derived from an EMBL/GenBank/DDBJ whole genome shotgun (WGS) entry which is preliminary data.</text>
</comment>
<keyword evidence="3" id="KW-1185">Reference proteome</keyword>
<dbReference type="EMBL" id="JBHSFV010000003">
    <property type="protein sequence ID" value="MFC4633622.1"/>
    <property type="molecule type" value="Genomic_DNA"/>
</dbReference>
<sequence>MKRTKIHVTKKSEKLVKKFIVTDQNADSGLLGKWNATVFYVDRKKCWLFTNGLTKYNVILTNIKASDLDKIEETFKNTFYTQLVFDGIVTDFERIDTIVGHLDFLKTDNDKSTIAHQNQRLYDLDYWKYQFGSLDTMPMKELTSRMNRSIIHIGKSRRMADYTDATSEMKKLLTEQNV</sequence>
<gene>
    <name evidence="2" type="ORF">ACFO3O_06865</name>
</gene>
<evidence type="ECO:0000313" key="2">
    <source>
        <dbReference type="EMBL" id="MFC4633622.1"/>
    </source>
</evidence>
<organism evidence="2 3">
    <name type="scientific">Dokdonia ponticola</name>
    <dbReference type="NCBI Taxonomy" id="2041041"/>
    <lineage>
        <taxon>Bacteria</taxon>
        <taxon>Pseudomonadati</taxon>
        <taxon>Bacteroidota</taxon>
        <taxon>Flavobacteriia</taxon>
        <taxon>Flavobacteriales</taxon>
        <taxon>Flavobacteriaceae</taxon>
        <taxon>Dokdonia</taxon>
    </lineage>
</organism>
<reference evidence="3" key="1">
    <citation type="journal article" date="2019" name="Int. J. Syst. Evol. Microbiol.">
        <title>The Global Catalogue of Microorganisms (GCM) 10K type strain sequencing project: providing services to taxonomists for standard genome sequencing and annotation.</title>
        <authorList>
            <consortium name="The Broad Institute Genomics Platform"/>
            <consortium name="The Broad Institute Genome Sequencing Center for Infectious Disease"/>
            <person name="Wu L."/>
            <person name="Ma J."/>
        </authorList>
    </citation>
    <scope>NUCLEOTIDE SEQUENCE [LARGE SCALE GENOMIC DNA]</scope>
    <source>
        <strain evidence="3">YJ-61-S</strain>
    </source>
</reference>
<name>A0ABV9HTZ8_9FLAO</name>
<proteinExistence type="predicted"/>
<evidence type="ECO:0000259" key="1">
    <source>
        <dbReference type="Pfam" id="PF22016"/>
    </source>
</evidence>
<feature type="domain" description="DUF6933" evidence="1">
    <location>
        <begin position="6"/>
        <end position="155"/>
    </location>
</feature>
<protein>
    <submittedName>
        <fullName evidence="2">DUF6933 domain-containing protein</fullName>
    </submittedName>
</protein>
<dbReference type="RefSeq" id="WP_379977836.1">
    <property type="nucleotide sequence ID" value="NZ_JBHSFV010000003.1"/>
</dbReference>
<dbReference type="InterPro" id="IPR053864">
    <property type="entry name" value="DUF6933"/>
</dbReference>
<dbReference type="Proteomes" id="UP001596043">
    <property type="component" value="Unassembled WGS sequence"/>
</dbReference>
<evidence type="ECO:0000313" key="3">
    <source>
        <dbReference type="Proteomes" id="UP001596043"/>
    </source>
</evidence>
<dbReference type="Pfam" id="PF22016">
    <property type="entry name" value="DUF6933"/>
    <property type="match status" value="1"/>
</dbReference>
<accession>A0ABV9HTZ8</accession>